<dbReference type="PATRIC" id="fig|555500.3.peg.2306"/>
<keyword evidence="3" id="KW-1185">Reference proteome</keyword>
<evidence type="ECO:0000256" key="1">
    <source>
        <dbReference type="SAM" id="Phobius"/>
    </source>
</evidence>
<name>K2PPZ0_9FLAO</name>
<evidence type="ECO:0000313" key="2">
    <source>
        <dbReference type="EMBL" id="EKF54630.1"/>
    </source>
</evidence>
<dbReference type="OrthoDB" id="1448986at2"/>
<dbReference type="EMBL" id="AMSG01000017">
    <property type="protein sequence ID" value="EKF54630.1"/>
    <property type="molecule type" value="Genomic_DNA"/>
</dbReference>
<evidence type="ECO:0000313" key="3">
    <source>
        <dbReference type="Proteomes" id="UP000007364"/>
    </source>
</evidence>
<dbReference type="AlphaFoldDB" id="K2PPZ0"/>
<proteinExistence type="predicted"/>
<organism evidence="2 3">
    <name type="scientific">Galbibacter marinus</name>
    <dbReference type="NCBI Taxonomy" id="555500"/>
    <lineage>
        <taxon>Bacteria</taxon>
        <taxon>Pseudomonadati</taxon>
        <taxon>Bacteroidota</taxon>
        <taxon>Flavobacteriia</taxon>
        <taxon>Flavobacteriales</taxon>
        <taxon>Flavobacteriaceae</taxon>
        <taxon>Galbibacter</taxon>
    </lineage>
</organism>
<comment type="caution">
    <text evidence="2">The sequence shown here is derived from an EMBL/GenBank/DDBJ whole genome shotgun (WGS) entry which is preliminary data.</text>
</comment>
<protein>
    <submittedName>
        <fullName evidence="2">Uncharacterized protein</fullName>
    </submittedName>
</protein>
<keyword evidence="1" id="KW-1133">Transmembrane helix</keyword>
<sequence>MEYIIILIILVIILGAIIFAIWNIAVGKQKSQEKINNFTRNFNKSTENTSALVNTTFNKTKKSIEKKISKSYLTGCSWIITNEPNDNILFTFRNNNELLITTNGIVKRAEYELIIDNNSILITKDNVTEHYNIVNIKNDFLFLNMVSSNSILFLANNTKFKDEIKSALNRYAKEIYNLN</sequence>
<keyword evidence="1" id="KW-0812">Transmembrane</keyword>
<feature type="transmembrane region" description="Helical" evidence="1">
    <location>
        <begin position="6"/>
        <end position="26"/>
    </location>
</feature>
<keyword evidence="1" id="KW-0472">Membrane</keyword>
<dbReference type="Proteomes" id="UP000007364">
    <property type="component" value="Unassembled WGS sequence"/>
</dbReference>
<gene>
    <name evidence="2" type="ORF">I215_11184</name>
</gene>
<accession>K2PPZ0</accession>
<reference evidence="2 3" key="1">
    <citation type="journal article" date="2012" name="J. Bacteriol.">
        <title>Genome Sequence of Galbibacter marinum Type Strain ck-I2-15.</title>
        <authorList>
            <person name="Lai Q."/>
            <person name="Li C."/>
            <person name="Shao Z."/>
        </authorList>
    </citation>
    <scope>NUCLEOTIDE SEQUENCE [LARGE SCALE GENOMIC DNA]</scope>
    <source>
        <strain evidence="3">ck-I2-15</strain>
    </source>
</reference>
<dbReference type="RefSeq" id="WP_008992076.1">
    <property type="nucleotide sequence ID" value="NZ_AMSG01000017.1"/>
</dbReference>